<gene>
    <name evidence="2" type="ORF">P353_18555</name>
</gene>
<reference evidence="2 3" key="1">
    <citation type="submission" date="2013-09" db="EMBL/GenBank/DDBJ databases">
        <title>High correlation between genotypes and phenotypes of environmental bacteria Comamonas testosteroni strains.</title>
        <authorList>
            <person name="Liu L."/>
            <person name="Zhu W."/>
            <person name="Xia X."/>
            <person name="Xu B."/>
            <person name="Luo M."/>
            <person name="Wang G."/>
        </authorList>
    </citation>
    <scope>NUCLEOTIDE SEQUENCE [LARGE SCALE GENOMIC DNA]</scope>
    <source>
        <strain evidence="2 3">JL40</strain>
    </source>
</reference>
<organism evidence="2 3">
    <name type="scientific">Comamonas testosteroni</name>
    <name type="common">Pseudomonas testosteroni</name>
    <dbReference type="NCBI Taxonomy" id="285"/>
    <lineage>
        <taxon>Bacteria</taxon>
        <taxon>Pseudomonadati</taxon>
        <taxon>Pseudomonadota</taxon>
        <taxon>Betaproteobacteria</taxon>
        <taxon>Burkholderiales</taxon>
        <taxon>Comamonadaceae</taxon>
        <taxon>Comamonas</taxon>
    </lineage>
</organism>
<accession>A0A096FBZ6</accession>
<keyword evidence="1" id="KW-0732">Signal</keyword>
<evidence type="ECO:0000313" key="3">
    <source>
        <dbReference type="Proteomes" id="UP000029553"/>
    </source>
</evidence>
<name>A0A096FBZ6_COMTE</name>
<dbReference type="Proteomes" id="UP000029553">
    <property type="component" value="Unassembled WGS sequence"/>
</dbReference>
<comment type="caution">
    <text evidence="2">The sequence shown here is derived from an EMBL/GenBank/DDBJ whole genome shotgun (WGS) entry which is preliminary data.</text>
</comment>
<feature type="signal peptide" evidence="1">
    <location>
        <begin position="1"/>
        <end position="20"/>
    </location>
</feature>
<dbReference type="AlphaFoldDB" id="A0A096FBZ6"/>
<protein>
    <recommendedName>
        <fullName evidence="4">DUF333 domain-containing protein</fullName>
    </recommendedName>
</protein>
<evidence type="ECO:0008006" key="4">
    <source>
        <dbReference type="Google" id="ProtNLM"/>
    </source>
</evidence>
<sequence>MMKKMIALTLATVALASAHAAENTIVLKDTRQYDDYTSSIQGLVGCTMPANNEDPEPGDCAVKKARYIIAGMLLIRNPKSELCSYTAWETERTPLTYQGRDVSVPTISENNEVFACNADGTPMKKIQAAVDAAH</sequence>
<feature type="chain" id="PRO_5001919450" description="DUF333 domain-containing protein" evidence="1">
    <location>
        <begin position="21"/>
        <end position="134"/>
    </location>
</feature>
<dbReference type="EMBL" id="AWOR01000061">
    <property type="protein sequence ID" value="KGH27283.1"/>
    <property type="molecule type" value="Genomic_DNA"/>
</dbReference>
<evidence type="ECO:0000313" key="2">
    <source>
        <dbReference type="EMBL" id="KGH27283.1"/>
    </source>
</evidence>
<evidence type="ECO:0000256" key="1">
    <source>
        <dbReference type="SAM" id="SignalP"/>
    </source>
</evidence>
<proteinExistence type="predicted"/>